<evidence type="ECO:0000313" key="1">
    <source>
        <dbReference type="EMBL" id="OLY81751.1"/>
    </source>
</evidence>
<sequence>MEKNEIKDEYSLNDPFYPSDLLEKKFSDDIEPFSLKITNGGTQSSDNCKSPIINQHNNQNLNKYKFEIVPVYKGLSLNSNNNIYEFSDKENEKYMFSGIFRNKGSIKSQHELLNKIHKENHREIFEKQVSIDLRKCGFGNLKGKYDDIDDDIEINEKFNLYRTSPLGLNFDNNYPNSKYQKIYIKKTGIVSAPNPFLGDFINTKNYTGEIHGKYISSATNGDKKIKKKNYDSMRQLSENPLQKSCLKSSHGFSTNQKCGIFRENKKKVTFELPNEPKFNSRFGKINNEEKCGSFRNSHNKNIQTLAAILESG</sequence>
<protein>
    <submittedName>
        <fullName evidence="1">Uncharacterized protein</fullName>
    </submittedName>
</protein>
<name>A0A1R0GXW7_9FUNG</name>
<organism evidence="1 2">
    <name type="scientific">Smittium mucronatum</name>
    <dbReference type="NCBI Taxonomy" id="133383"/>
    <lineage>
        <taxon>Eukaryota</taxon>
        <taxon>Fungi</taxon>
        <taxon>Fungi incertae sedis</taxon>
        <taxon>Zoopagomycota</taxon>
        <taxon>Kickxellomycotina</taxon>
        <taxon>Harpellomycetes</taxon>
        <taxon>Harpellales</taxon>
        <taxon>Legeriomycetaceae</taxon>
        <taxon>Smittium</taxon>
    </lineage>
</organism>
<keyword evidence="2" id="KW-1185">Reference proteome</keyword>
<evidence type="ECO:0000313" key="2">
    <source>
        <dbReference type="Proteomes" id="UP000187455"/>
    </source>
</evidence>
<dbReference type="Proteomes" id="UP000187455">
    <property type="component" value="Unassembled WGS sequence"/>
</dbReference>
<gene>
    <name evidence="1" type="ORF">AYI68_g4137</name>
</gene>
<accession>A0A1R0GXW7</accession>
<proteinExistence type="predicted"/>
<dbReference type="AlphaFoldDB" id="A0A1R0GXW7"/>
<dbReference type="EMBL" id="LSSL01002192">
    <property type="protein sequence ID" value="OLY81751.1"/>
    <property type="molecule type" value="Genomic_DNA"/>
</dbReference>
<reference evidence="1 2" key="1">
    <citation type="journal article" date="2016" name="Mol. Biol. Evol.">
        <title>Genome-Wide Survey of Gut Fungi (Harpellales) Reveals the First Horizontally Transferred Ubiquitin Gene from a Mosquito Host.</title>
        <authorList>
            <person name="Wang Y."/>
            <person name="White M.M."/>
            <person name="Kvist S."/>
            <person name="Moncalvo J.M."/>
        </authorList>
    </citation>
    <scope>NUCLEOTIDE SEQUENCE [LARGE SCALE GENOMIC DNA]</scope>
    <source>
        <strain evidence="1 2">ALG-7-W6</strain>
    </source>
</reference>
<comment type="caution">
    <text evidence="1">The sequence shown here is derived from an EMBL/GenBank/DDBJ whole genome shotgun (WGS) entry which is preliminary data.</text>
</comment>